<dbReference type="RefSeq" id="WP_135547440.1">
    <property type="nucleotide sequence ID" value="NZ_SPQQ01000004.1"/>
</dbReference>
<dbReference type="Gene3D" id="1.10.10.10">
    <property type="entry name" value="Winged helix-like DNA-binding domain superfamily/Winged helix DNA-binding domain"/>
    <property type="match status" value="1"/>
</dbReference>
<evidence type="ECO:0000313" key="3">
    <source>
        <dbReference type="EMBL" id="TGE37686.1"/>
    </source>
</evidence>
<dbReference type="Proteomes" id="UP000298460">
    <property type="component" value="Unassembled WGS sequence"/>
</dbReference>
<organism evidence="3 4">
    <name type="scientific">Desulfosporosinus fructosivorans</name>
    <dbReference type="NCBI Taxonomy" id="2018669"/>
    <lineage>
        <taxon>Bacteria</taxon>
        <taxon>Bacillati</taxon>
        <taxon>Bacillota</taxon>
        <taxon>Clostridia</taxon>
        <taxon>Eubacteriales</taxon>
        <taxon>Desulfitobacteriaceae</taxon>
        <taxon>Desulfosporosinus</taxon>
    </lineage>
</organism>
<feature type="domain" description="RNA polymerase sigma-70 region 4" evidence="2">
    <location>
        <begin position="199"/>
        <end position="237"/>
    </location>
</feature>
<gene>
    <name evidence="3" type="ORF">E4K67_13245</name>
</gene>
<dbReference type="GO" id="GO:0006352">
    <property type="term" value="P:DNA-templated transcription initiation"/>
    <property type="evidence" value="ECO:0007669"/>
    <property type="project" value="InterPro"/>
</dbReference>
<feature type="region of interest" description="Disordered" evidence="1">
    <location>
        <begin position="55"/>
        <end position="75"/>
    </location>
</feature>
<dbReference type="SUPFAM" id="SSF88659">
    <property type="entry name" value="Sigma3 and sigma4 domains of RNA polymerase sigma factors"/>
    <property type="match status" value="1"/>
</dbReference>
<keyword evidence="4" id="KW-1185">Reference proteome</keyword>
<accession>A0A4Z0R7V7</accession>
<dbReference type="Pfam" id="PF04545">
    <property type="entry name" value="Sigma70_r4"/>
    <property type="match status" value="1"/>
</dbReference>
<proteinExistence type="predicted"/>
<dbReference type="InterPro" id="IPR036388">
    <property type="entry name" value="WH-like_DNA-bd_sf"/>
</dbReference>
<dbReference type="GO" id="GO:0003700">
    <property type="term" value="F:DNA-binding transcription factor activity"/>
    <property type="evidence" value="ECO:0007669"/>
    <property type="project" value="InterPro"/>
</dbReference>
<protein>
    <recommendedName>
        <fullName evidence="2">RNA polymerase sigma-70 region 4 domain-containing protein</fullName>
    </recommendedName>
</protein>
<dbReference type="InterPro" id="IPR013324">
    <property type="entry name" value="RNA_pol_sigma_r3/r4-like"/>
</dbReference>
<evidence type="ECO:0000313" key="4">
    <source>
        <dbReference type="Proteomes" id="UP000298460"/>
    </source>
</evidence>
<name>A0A4Z0R7V7_9FIRM</name>
<comment type="caution">
    <text evidence="3">The sequence shown here is derived from an EMBL/GenBank/DDBJ whole genome shotgun (WGS) entry which is preliminary data.</text>
</comment>
<evidence type="ECO:0000256" key="1">
    <source>
        <dbReference type="SAM" id="MobiDB-lite"/>
    </source>
</evidence>
<dbReference type="InterPro" id="IPR007630">
    <property type="entry name" value="RNA_pol_sigma70_r4"/>
</dbReference>
<dbReference type="AlphaFoldDB" id="A0A4Z0R7V7"/>
<reference evidence="3 4" key="1">
    <citation type="submission" date="2019-03" db="EMBL/GenBank/DDBJ databases">
        <title>Draft Genome Sequence of Desulfosporosinus fructosivorans Strain 63.6F, Isolated from Marine Sediment in the Baltic Sea.</title>
        <authorList>
            <person name="Hausmann B."/>
            <person name="Vandieken V."/>
            <person name="Pjevac P."/>
            <person name="Schreck K."/>
            <person name="Herbold C.W."/>
            <person name="Loy A."/>
        </authorList>
    </citation>
    <scope>NUCLEOTIDE SEQUENCE [LARGE SCALE GENOMIC DNA]</scope>
    <source>
        <strain evidence="3 4">63.6F</strain>
    </source>
</reference>
<evidence type="ECO:0000259" key="2">
    <source>
        <dbReference type="Pfam" id="PF04545"/>
    </source>
</evidence>
<sequence>MQLEGIKFEKYMWGQDMALFSFINLFFGKKRRRQEQLEIQSKQEEFRSRELLEMQRKQEEERGRRERLEMQRKQEGETKRLEQIEMIRAQERKRRELLKIQRKQEKELRRQEMLKVQMDSVIRTEYTLQEGTSDTEVSDEVEELRAQYKLLFNLTNKEIDQYCSLEIELSEELKEEYSALANQFMELLIEGINGIKKSQRNNEILKMRFNFYGDKRVILEIIASKYGLSRERVRQIVNIENCRLTKAFRENSNRELIDLKLIINYFLRPDDSDFEKRFILLLYYGFQSTNTQVLIKLLTELIIGKQYENGIQDSYENFIDELNRRLLDNNKIRKKNRSFDTRIGNRIHWFENVSILTEKDYLNIMPVREVNVDIMSCLLAETSTAVRWIEEFSMSLKWKEKY</sequence>
<dbReference type="EMBL" id="SPQQ01000004">
    <property type="protein sequence ID" value="TGE37686.1"/>
    <property type="molecule type" value="Genomic_DNA"/>
</dbReference>